<dbReference type="AlphaFoldDB" id="M0CZ16"/>
<reference evidence="2 3" key="1">
    <citation type="journal article" date="2014" name="PLoS Genet.">
        <title>Phylogenetically driven sequencing of extremely halophilic archaea reveals strategies for static and dynamic osmo-response.</title>
        <authorList>
            <person name="Becker E.A."/>
            <person name="Seitzer P.M."/>
            <person name="Tritt A."/>
            <person name="Larsen D."/>
            <person name="Krusor M."/>
            <person name="Yao A.I."/>
            <person name="Wu D."/>
            <person name="Madern D."/>
            <person name="Eisen J.A."/>
            <person name="Darling A.E."/>
            <person name="Facciotti M.T."/>
        </authorList>
    </citation>
    <scope>NUCLEOTIDE SEQUENCE [LARGE SCALE GENOMIC DNA]</scope>
    <source>
        <strain evidence="2 3">2-9-1</strain>
    </source>
</reference>
<protein>
    <submittedName>
        <fullName evidence="2">Uncharacterized protein</fullName>
    </submittedName>
</protein>
<evidence type="ECO:0000256" key="1">
    <source>
        <dbReference type="SAM" id="Phobius"/>
    </source>
</evidence>
<sequence>MAMGELLRYVLRYAVAAAGAVVAVLFGAALWVEFPPQLLTMILLVPTLVGGLVLAADADHAVEAAGDSVESRFVADGPFESERALAFPGRYAVGFFLAGLGLDALVALGVLAVLS</sequence>
<proteinExistence type="predicted"/>
<gene>
    <name evidence="2" type="ORF">C475_07120</name>
</gene>
<organism evidence="2 3">
    <name type="scientific">Halosimplex carlsbadense 2-9-1</name>
    <dbReference type="NCBI Taxonomy" id="797114"/>
    <lineage>
        <taxon>Archaea</taxon>
        <taxon>Methanobacteriati</taxon>
        <taxon>Methanobacteriota</taxon>
        <taxon>Stenosarchaea group</taxon>
        <taxon>Halobacteria</taxon>
        <taxon>Halobacteriales</taxon>
        <taxon>Haloarculaceae</taxon>
        <taxon>Halosimplex</taxon>
    </lineage>
</organism>
<comment type="caution">
    <text evidence="2">The sequence shown here is derived from an EMBL/GenBank/DDBJ whole genome shotgun (WGS) entry which is preliminary data.</text>
</comment>
<name>M0CZ16_9EURY</name>
<dbReference type="Proteomes" id="UP000011626">
    <property type="component" value="Unassembled WGS sequence"/>
</dbReference>
<feature type="transmembrane region" description="Helical" evidence="1">
    <location>
        <begin position="91"/>
        <end position="114"/>
    </location>
</feature>
<keyword evidence="3" id="KW-1185">Reference proteome</keyword>
<keyword evidence="1" id="KW-0812">Transmembrane</keyword>
<keyword evidence="1" id="KW-1133">Transmembrane helix</keyword>
<feature type="transmembrane region" description="Helical" evidence="1">
    <location>
        <begin position="12"/>
        <end position="32"/>
    </location>
</feature>
<dbReference type="EMBL" id="AOIU01000013">
    <property type="protein sequence ID" value="ELZ27672.1"/>
    <property type="molecule type" value="Genomic_DNA"/>
</dbReference>
<accession>M0CZ16</accession>
<feature type="transmembrane region" description="Helical" evidence="1">
    <location>
        <begin position="38"/>
        <end position="56"/>
    </location>
</feature>
<evidence type="ECO:0000313" key="3">
    <source>
        <dbReference type="Proteomes" id="UP000011626"/>
    </source>
</evidence>
<dbReference type="RefSeq" id="WP_006883098.1">
    <property type="nucleotide sequence ID" value="NZ_AOIU01000013.1"/>
</dbReference>
<keyword evidence="1" id="KW-0472">Membrane</keyword>
<evidence type="ECO:0000313" key="2">
    <source>
        <dbReference type="EMBL" id="ELZ27672.1"/>
    </source>
</evidence>